<evidence type="ECO:0000256" key="3">
    <source>
        <dbReference type="ARBA" id="ARBA00019010"/>
    </source>
</evidence>
<dbReference type="PANTHER" id="PTHR33540">
    <property type="entry name" value="TRNA THREONYLCARBAMOYLADENOSINE BIOSYNTHESIS PROTEIN TSAE"/>
    <property type="match status" value="1"/>
</dbReference>
<organism evidence="11 12">
    <name type="scientific">Thiocapsa imhoffii</name>
    <dbReference type="NCBI Taxonomy" id="382777"/>
    <lineage>
        <taxon>Bacteria</taxon>
        <taxon>Pseudomonadati</taxon>
        <taxon>Pseudomonadota</taxon>
        <taxon>Gammaproteobacteria</taxon>
        <taxon>Chromatiales</taxon>
        <taxon>Chromatiaceae</taxon>
        <taxon>Thiocapsa</taxon>
    </lineage>
</organism>
<dbReference type="GO" id="GO:0046872">
    <property type="term" value="F:metal ion binding"/>
    <property type="evidence" value="ECO:0007669"/>
    <property type="project" value="UniProtKB-KW"/>
</dbReference>
<reference evidence="11 12" key="1">
    <citation type="journal article" date="2020" name="Microorganisms">
        <title>Osmotic Adaptation and Compatible Solute Biosynthesis of Phototrophic Bacteria as Revealed from Genome Analyses.</title>
        <authorList>
            <person name="Imhoff J.F."/>
            <person name="Rahn T."/>
            <person name="Kunzel S."/>
            <person name="Keller A."/>
            <person name="Neulinger S.C."/>
        </authorList>
    </citation>
    <scope>NUCLEOTIDE SEQUENCE [LARGE SCALE GENOMIC DNA]</scope>
    <source>
        <strain evidence="11 12">DSM 21303</strain>
    </source>
</reference>
<evidence type="ECO:0000256" key="4">
    <source>
        <dbReference type="ARBA" id="ARBA00022490"/>
    </source>
</evidence>
<evidence type="ECO:0000313" key="11">
    <source>
        <dbReference type="EMBL" id="MBK1645327.1"/>
    </source>
</evidence>
<dbReference type="AlphaFoldDB" id="A0A9X0WIE4"/>
<dbReference type="GO" id="GO:0005524">
    <property type="term" value="F:ATP binding"/>
    <property type="evidence" value="ECO:0007669"/>
    <property type="project" value="UniProtKB-KW"/>
</dbReference>
<dbReference type="InterPro" id="IPR003442">
    <property type="entry name" value="T6A_TsaE"/>
</dbReference>
<keyword evidence="8" id="KW-0067">ATP-binding</keyword>
<dbReference type="Gene3D" id="3.40.50.300">
    <property type="entry name" value="P-loop containing nucleotide triphosphate hydrolases"/>
    <property type="match status" value="1"/>
</dbReference>
<comment type="similarity">
    <text evidence="2">Belongs to the TsaE family.</text>
</comment>
<comment type="caution">
    <text evidence="11">The sequence shown here is derived from an EMBL/GenBank/DDBJ whole genome shotgun (WGS) entry which is preliminary data.</text>
</comment>
<evidence type="ECO:0000256" key="8">
    <source>
        <dbReference type="ARBA" id="ARBA00022840"/>
    </source>
</evidence>
<keyword evidence="4" id="KW-0963">Cytoplasm</keyword>
<dbReference type="Pfam" id="PF02367">
    <property type="entry name" value="TsaE"/>
    <property type="match status" value="1"/>
</dbReference>
<evidence type="ECO:0000256" key="7">
    <source>
        <dbReference type="ARBA" id="ARBA00022741"/>
    </source>
</evidence>
<evidence type="ECO:0000256" key="5">
    <source>
        <dbReference type="ARBA" id="ARBA00022694"/>
    </source>
</evidence>
<evidence type="ECO:0000256" key="2">
    <source>
        <dbReference type="ARBA" id="ARBA00007599"/>
    </source>
</evidence>
<evidence type="ECO:0000256" key="6">
    <source>
        <dbReference type="ARBA" id="ARBA00022723"/>
    </source>
</evidence>
<gene>
    <name evidence="11" type="ORF">CKO25_11880</name>
</gene>
<evidence type="ECO:0000256" key="1">
    <source>
        <dbReference type="ARBA" id="ARBA00004496"/>
    </source>
</evidence>
<dbReference type="NCBIfam" id="TIGR00150">
    <property type="entry name" value="T6A_YjeE"/>
    <property type="match status" value="1"/>
</dbReference>
<name>A0A9X0WIE4_9GAMM</name>
<keyword evidence="6" id="KW-0479">Metal-binding</keyword>
<keyword evidence="5" id="KW-0819">tRNA processing</keyword>
<dbReference type="EMBL" id="NRSD01000011">
    <property type="protein sequence ID" value="MBK1645327.1"/>
    <property type="molecule type" value="Genomic_DNA"/>
</dbReference>
<dbReference type="GO" id="GO:0005737">
    <property type="term" value="C:cytoplasm"/>
    <property type="evidence" value="ECO:0007669"/>
    <property type="project" value="UniProtKB-SubCell"/>
</dbReference>
<proteinExistence type="inferred from homology"/>
<keyword evidence="7" id="KW-0547">Nucleotide-binding</keyword>
<dbReference type="RefSeq" id="WP_200388130.1">
    <property type="nucleotide sequence ID" value="NZ_NRSD01000011.1"/>
</dbReference>
<comment type="subcellular location">
    <subcellularLocation>
        <location evidence="1">Cytoplasm</location>
    </subcellularLocation>
</comment>
<sequence>MTRITLPNPTAQIAFGQRLARLIPAHFVINLEGDLGTGKTTLTRGVLRGLGYQGTARSPTYTLLEPYELTTRTLYHLDLYRLGDPRELDDLGLRDLMAEPAIWMVEWPERGRGMLPPCDLTLAIDYCGQGRAMLPHAHTARAREVLAALLERSPAQP</sequence>
<evidence type="ECO:0000256" key="9">
    <source>
        <dbReference type="ARBA" id="ARBA00022842"/>
    </source>
</evidence>
<dbReference type="PANTHER" id="PTHR33540:SF2">
    <property type="entry name" value="TRNA THREONYLCARBAMOYLADENOSINE BIOSYNTHESIS PROTEIN TSAE"/>
    <property type="match status" value="1"/>
</dbReference>
<dbReference type="SUPFAM" id="SSF52540">
    <property type="entry name" value="P-loop containing nucleoside triphosphate hydrolases"/>
    <property type="match status" value="1"/>
</dbReference>
<keyword evidence="12" id="KW-1185">Reference proteome</keyword>
<evidence type="ECO:0000256" key="10">
    <source>
        <dbReference type="ARBA" id="ARBA00032441"/>
    </source>
</evidence>
<dbReference type="Proteomes" id="UP001138802">
    <property type="component" value="Unassembled WGS sequence"/>
</dbReference>
<protein>
    <recommendedName>
        <fullName evidence="3">tRNA threonylcarbamoyladenosine biosynthesis protein TsaE</fullName>
    </recommendedName>
    <alternativeName>
        <fullName evidence="10">t(6)A37 threonylcarbamoyladenosine biosynthesis protein TsaE</fullName>
    </alternativeName>
</protein>
<dbReference type="InterPro" id="IPR027417">
    <property type="entry name" value="P-loop_NTPase"/>
</dbReference>
<accession>A0A9X0WIE4</accession>
<dbReference type="GO" id="GO:0002949">
    <property type="term" value="P:tRNA threonylcarbamoyladenosine modification"/>
    <property type="evidence" value="ECO:0007669"/>
    <property type="project" value="InterPro"/>
</dbReference>
<keyword evidence="9" id="KW-0460">Magnesium</keyword>
<evidence type="ECO:0000313" key="12">
    <source>
        <dbReference type="Proteomes" id="UP001138802"/>
    </source>
</evidence>